<comment type="caution">
    <text evidence="1">The sequence shown here is derived from an EMBL/GenBank/DDBJ whole genome shotgun (WGS) entry which is preliminary data.</text>
</comment>
<proteinExistence type="predicted"/>
<dbReference type="Pfam" id="PF19859">
    <property type="entry name" value="DUF6333"/>
    <property type="match status" value="1"/>
</dbReference>
<gene>
    <name evidence="1" type="ORF">TPA0598_05_03690</name>
</gene>
<evidence type="ECO:0000313" key="1">
    <source>
        <dbReference type="EMBL" id="GAO09647.1"/>
    </source>
</evidence>
<organism evidence="1 2">
    <name type="scientific">Streptomyces lydicamycinicus</name>
    <dbReference type="NCBI Taxonomy" id="1546107"/>
    <lineage>
        <taxon>Bacteria</taxon>
        <taxon>Bacillati</taxon>
        <taxon>Actinomycetota</taxon>
        <taxon>Actinomycetes</taxon>
        <taxon>Kitasatosporales</taxon>
        <taxon>Streptomycetaceae</taxon>
        <taxon>Streptomyces</taxon>
    </lineage>
</organism>
<reference evidence="2" key="1">
    <citation type="submission" date="2014-09" db="EMBL/GenBank/DDBJ databases">
        <title>Whole genome shotgun sequence of Streptomyces sp. NBRC 110027.</title>
        <authorList>
            <person name="Komaki H."/>
            <person name="Ichikawa N."/>
            <person name="Katano-Makiyama Y."/>
            <person name="Hosoyama A."/>
            <person name="Hashimoto M."/>
            <person name="Uohara A."/>
            <person name="Kitahashi Y."/>
            <person name="Ohji S."/>
            <person name="Kimura A."/>
            <person name="Yamazoe A."/>
            <person name="Igarashi Y."/>
            <person name="Fujita N."/>
        </authorList>
    </citation>
    <scope>NUCLEOTIDE SEQUENCE [LARGE SCALE GENOMIC DNA]</scope>
    <source>
        <strain evidence="2">NBRC 110027</strain>
    </source>
</reference>
<dbReference type="AlphaFoldDB" id="A0A0P4R8I4"/>
<dbReference type="EMBL" id="BBNO01000005">
    <property type="protein sequence ID" value="GAO09647.1"/>
    <property type="molecule type" value="Genomic_DNA"/>
</dbReference>
<keyword evidence="2" id="KW-1185">Reference proteome</keyword>
<reference evidence="1 2" key="2">
    <citation type="journal article" date="2015" name="Stand. Genomic Sci.">
        <title>Draft genome sequence of marine-derived Streptomyces sp. TP-A0598, a producer of anti-MRSA antibiotic lydicamycins.</title>
        <authorList>
            <person name="Komaki H."/>
            <person name="Ichikawa N."/>
            <person name="Hosoyama A."/>
            <person name="Fujita N."/>
            <person name="Igarashi Y."/>
        </authorList>
    </citation>
    <scope>NUCLEOTIDE SEQUENCE [LARGE SCALE GENOMIC DNA]</scope>
    <source>
        <strain evidence="1 2">NBRC 110027</strain>
    </source>
</reference>
<protein>
    <submittedName>
        <fullName evidence="1">Uncharacterized protein</fullName>
    </submittedName>
</protein>
<sequence>MGYTEAETYDGAWVDHPDLVRAWRGSTTLLTLSFPPFRDPAAAAVPWTPKPHDPIRARRVVESLGTVDAVLEELPVRRTADLEEPEMRADLDYVAVGCWGDLVWISDPALGDYGMGCGMDGEIGVQRALHPEARIVGTMSMDYGLTYCQHAVDLPGGRRLDVSGWIDAEGLEVTGDPEDLLRVIGIDPATVRNTYTDPDEPDNIDWCDWDRYTDFFVGGFADIDWSTQQDLRASLFRVRRSESAQGDLAEVWLGK</sequence>
<accession>A0A0P4R8I4</accession>
<dbReference type="RefSeq" id="WP_042156259.1">
    <property type="nucleotide sequence ID" value="NZ_BBNO01000005.1"/>
</dbReference>
<name>A0A0P4R8I4_9ACTN</name>
<dbReference type="Proteomes" id="UP000048965">
    <property type="component" value="Unassembled WGS sequence"/>
</dbReference>
<evidence type="ECO:0000313" key="2">
    <source>
        <dbReference type="Proteomes" id="UP000048965"/>
    </source>
</evidence>
<dbReference type="OrthoDB" id="3698245at2"/>